<protein>
    <submittedName>
        <fullName evidence="2">Uncharacterized membrane protein YhaH (DUF805 family)</fullName>
    </submittedName>
</protein>
<proteinExistence type="predicted"/>
<keyword evidence="1" id="KW-0812">Transmembrane</keyword>
<dbReference type="RefSeq" id="WP_163229200.1">
    <property type="nucleotide sequence ID" value="NZ_BMLD01000018.1"/>
</dbReference>
<evidence type="ECO:0000313" key="3">
    <source>
        <dbReference type="Proteomes" id="UP001262754"/>
    </source>
</evidence>
<evidence type="ECO:0000313" key="2">
    <source>
        <dbReference type="EMBL" id="MDR6530012.1"/>
    </source>
</evidence>
<keyword evidence="3" id="KW-1185">Reference proteome</keyword>
<feature type="transmembrane region" description="Helical" evidence="1">
    <location>
        <begin position="17"/>
        <end position="36"/>
    </location>
</feature>
<feature type="transmembrane region" description="Helical" evidence="1">
    <location>
        <begin position="43"/>
        <end position="60"/>
    </location>
</feature>
<evidence type="ECO:0000256" key="1">
    <source>
        <dbReference type="SAM" id="Phobius"/>
    </source>
</evidence>
<accession>A0ABU1MV04</accession>
<reference evidence="2 3" key="1">
    <citation type="submission" date="2023-07" db="EMBL/GenBank/DDBJ databases">
        <title>Sorghum-associated microbial communities from plants grown in Nebraska, USA.</title>
        <authorList>
            <person name="Schachtman D."/>
        </authorList>
    </citation>
    <scope>NUCLEOTIDE SEQUENCE [LARGE SCALE GENOMIC DNA]</scope>
    <source>
        <strain evidence="2 3">DS2154</strain>
    </source>
</reference>
<dbReference type="EMBL" id="JAVDRL010000002">
    <property type="protein sequence ID" value="MDR6530012.1"/>
    <property type="molecule type" value="Genomic_DNA"/>
</dbReference>
<feature type="transmembrane region" description="Helical" evidence="1">
    <location>
        <begin position="72"/>
        <end position="91"/>
    </location>
</feature>
<dbReference type="Proteomes" id="UP001262754">
    <property type="component" value="Unassembled WGS sequence"/>
</dbReference>
<dbReference type="Pfam" id="PF05656">
    <property type="entry name" value="DUF805"/>
    <property type="match status" value="1"/>
</dbReference>
<organism evidence="2 3">
    <name type="scientific">Caulobacter rhizosphaerae</name>
    <dbReference type="NCBI Taxonomy" id="2010972"/>
    <lineage>
        <taxon>Bacteria</taxon>
        <taxon>Pseudomonadati</taxon>
        <taxon>Pseudomonadota</taxon>
        <taxon>Alphaproteobacteria</taxon>
        <taxon>Caulobacterales</taxon>
        <taxon>Caulobacteraceae</taxon>
        <taxon>Caulobacter</taxon>
    </lineage>
</organism>
<sequence>MTWLRLLFDPSGRTGRHAFILGLLGMLGLSIATGALVSGSPTLVLALMPIVGELAVTALFRGPVQGLDTSTMVAFGLILAVRAYILACLCIKRLRDQGRTPDWLVVMIAVTLVGHVAAGAWQPDELDKFLPFVGLLLDVLGLSVLWSVFLVLLARAPTYASRTPPG</sequence>
<feature type="transmembrane region" description="Helical" evidence="1">
    <location>
        <begin position="103"/>
        <end position="123"/>
    </location>
</feature>
<keyword evidence="1" id="KW-1133">Transmembrane helix</keyword>
<keyword evidence="1" id="KW-0472">Membrane</keyword>
<gene>
    <name evidence="2" type="ORF">J2800_000736</name>
</gene>
<dbReference type="InterPro" id="IPR008523">
    <property type="entry name" value="DUF805"/>
</dbReference>
<name>A0ABU1MV04_9CAUL</name>
<comment type="caution">
    <text evidence="2">The sequence shown here is derived from an EMBL/GenBank/DDBJ whole genome shotgun (WGS) entry which is preliminary data.</text>
</comment>
<feature type="transmembrane region" description="Helical" evidence="1">
    <location>
        <begin position="129"/>
        <end position="153"/>
    </location>
</feature>